<keyword evidence="3" id="KW-1185">Reference proteome</keyword>
<feature type="transmembrane region" description="Helical" evidence="1">
    <location>
        <begin position="151"/>
        <end position="170"/>
    </location>
</feature>
<dbReference type="Proteomes" id="UP001595767">
    <property type="component" value="Unassembled WGS sequence"/>
</dbReference>
<protein>
    <submittedName>
        <fullName evidence="2">DUF1345 domain-containing protein</fullName>
    </submittedName>
</protein>
<evidence type="ECO:0000313" key="3">
    <source>
        <dbReference type="Proteomes" id="UP001595767"/>
    </source>
</evidence>
<name>A0ABV8LDI4_9NOCA</name>
<feature type="transmembrane region" description="Helical" evidence="1">
    <location>
        <begin position="6"/>
        <end position="24"/>
    </location>
</feature>
<sequence length="202" mass="21902">MGRMIIGAMELGLTILGMAWLLVFSWSADGVGLLLAWNILAVVYVLTGWLLLHRDLPDDPSAQVADWIGPSWYATTMALVASSSGLAAGMIMIASREGGGPDALAQGVAAFTVLMSWLLLHTAFAQIYARAYFAEGGLAFPECRWPQLTEFVYFSFTVGTSFAVSDVNVVDRSMRRRVVAHSVLSFFFNAAVVAIAIDWLKS</sequence>
<keyword evidence="1" id="KW-1133">Transmembrane helix</keyword>
<evidence type="ECO:0000256" key="1">
    <source>
        <dbReference type="SAM" id="Phobius"/>
    </source>
</evidence>
<gene>
    <name evidence="2" type="ORF">ACFOW8_26045</name>
</gene>
<dbReference type="InterPro" id="IPR009781">
    <property type="entry name" value="DUF1345"/>
</dbReference>
<keyword evidence="1" id="KW-0472">Membrane</keyword>
<feature type="transmembrane region" description="Helical" evidence="1">
    <location>
        <begin position="31"/>
        <end position="52"/>
    </location>
</feature>
<feature type="transmembrane region" description="Helical" evidence="1">
    <location>
        <begin position="182"/>
        <end position="200"/>
    </location>
</feature>
<feature type="transmembrane region" description="Helical" evidence="1">
    <location>
        <begin position="72"/>
        <end position="95"/>
    </location>
</feature>
<dbReference type="EMBL" id="JBHSBA010000015">
    <property type="protein sequence ID" value="MFC4128394.1"/>
    <property type="molecule type" value="Genomic_DNA"/>
</dbReference>
<organism evidence="2 3">
    <name type="scientific">Nocardia rhizosphaerae</name>
    <dbReference type="NCBI Taxonomy" id="1691571"/>
    <lineage>
        <taxon>Bacteria</taxon>
        <taxon>Bacillati</taxon>
        <taxon>Actinomycetota</taxon>
        <taxon>Actinomycetes</taxon>
        <taxon>Mycobacteriales</taxon>
        <taxon>Nocardiaceae</taxon>
        <taxon>Nocardia</taxon>
    </lineage>
</organism>
<feature type="transmembrane region" description="Helical" evidence="1">
    <location>
        <begin position="107"/>
        <end position="131"/>
    </location>
</feature>
<dbReference type="RefSeq" id="WP_378554148.1">
    <property type="nucleotide sequence ID" value="NZ_JBHSBA010000015.1"/>
</dbReference>
<evidence type="ECO:0000313" key="2">
    <source>
        <dbReference type="EMBL" id="MFC4128394.1"/>
    </source>
</evidence>
<reference evidence="3" key="1">
    <citation type="journal article" date="2019" name="Int. J. Syst. Evol. Microbiol.">
        <title>The Global Catalogue of Microorganisms (GCM) 10K type strain sequencing project: providing services to taxonomists for standard genome sequencing and annotation.</title>
        <authorList>
            <consortium name="The Broad Institute Genomics Platform"/>
            <consortium name="The Broad Institute Genome Sequencing Center for Infectious Disease"/>
            <person name="Wu L."/>
            <person name="Ma J."/>
        </authorList>
    </citation>
    <scope>NUCLEOTIDE SEQUENCE [LARGE SCALE GENOMIC DNA]</scope>
    <source>
        <strain evidence="3">CGMCC 4.7204</strain>
    </source>
</reference>
<proteinExistence type="predicted"/>
<accession>A0ABV8LDI4</accession>
<keyword evidence="1" id="KW-0812">Transmembrane</keyword>
<dbReference type="Pfam" id="PF07077">
    <property type="entry name" value="DUF1345"/>
    <property type="match status" value="1"/>
</dbReference>
<comment type="caution">
    <text evidence="2">The sequence shown here is derived from an EMBL/GenBank/DDBJ whole genome shotgun (WGS) entry which is preliminary data.</text>
</comment>